<dbReference type="GO" id="GO:0016798">
    <property type="term" value="F:hydrolase activity, acting on glycosyl bonds"/>
    <property type="evidence" value="ECO:0007669"/>
    <property type="project" value="InterPro"/>
</dbReference>
<evidence type="ECO:0000313" key="4">
    <source>
        <dbReference type="EMBL" id="OJF12535.1"/>
    </source>
</evidence>
<dbReference type="SUPFAM" id="SSF51126">
    <property type="entry name" value="Pectin lyase-like"/>
    <property type="match status" value="2"/>
</dbReference>
<feature type="signal peptide" evidence="2">
    <location>
        <begin position="1"/>
        <end position="29"/>
    </location>
</feature>
<dbReference type="SMART" id="SM00710">
    <property type="entry name" value="PbH1"/>
    <property type="match status" value="3"/>
</dbReference>
<keyword evidence="5" id="KW-1185">Reference proteome</keyword>
<organism evidence="4 5">
    <name type="scientific">Couchioplanes caeruleus subsp. caeruleus</name>
    <dbReference type="NCBI Taxonomy" id="56427"/>
    <lineage>
        <taxon>Bacteria</taxon>
        <taxon>Bacillati</taxon>
        <taxon>Actinomycetota</taxon>
        <taxon>Actinomycetes</taxon>
        <taxon>Micromonosporales</taxon>
        <taxon>Micromonosporaceae</taxon>
        <taxon>Couchioplanes</taxon>
    </lineage>
</organism>
<proteinExistence type="predicted"/>
<dbReference type="EMBL" id="MEIA01000215">
    <property type="protein sequence ID" value="OJF12535.1"/>
    <property type="molecule type" value="Genomic_DNA"/>
</dbReference>
<dbReference type="InterPro" id="IPR003305">
    <property type="entry name" value="CenC_carb-bd"/>
</dbReference>
<gene>
    <name evidence="4" type="ORF">BG844_20205</name>
</gene>
<dbReference type="Gene3D" id="2.160.20.10">
    <property type="entry name" value="Single-stranded right-handed beta-helix, Pectin lyase-like"/>
    <property type="match status" value="1"/>
</dbReference>
<dbReference type="InterPro" id="IPR012334">
    <property type="entry name" value="Pectin_lyas_fold"/>
</dbReference>
<dbReference type="InterPro" id="IPR011050">
    <property type="entry name" value="Pectin_lyase_fold/virulence"/>
</dbReference>
<dbReference type="AlphaFoldDB" id="A0A1K0FI60"/>
<dbReference type="Proteomes" id="UP000182486">
    <property type="component" value="Unassembled WGS sequence"/>
</dbReference>
<keyword evidence="1" id="KW-0378">Hydrolase</keyword>
<evidence type="ECO:0000256" key="1">
    <source>
        <dbReference type="ARBA" id="ARBA00022801"/>
    </source>
</evidence>
<accession>A0A1K0FI60</accession>
<evidence type="ECO:0000313" key="5">
    <source>
        <dbReference type="Proteomes" id="UP000182486"/>
    </source>
</evidence>
<dbReference type="InterPro" id="IPR006626">
    <property type="entry name" value="PbH1"/>
</dbReference>
<name>A0A1K0FI60_9ACTN</name>
<evidence type="ECO:0000256" key="2">
    <source>
        <dbReference type="SAM" id="SignalP"/>
    </source>
</evidence>
<sequence length="793" mass="83694">MRMALRVLPAVLLTAAAPVLPLGTSAALAATDLPDAPYSLDATVSPAPLTGCATDVRCKLVFAPTGADDWSKLQGELTAAGSRAQAPVLDANGTVVTPAVPATVLLRAGTYSVTKPLKVPVNVNLRGAGIKTTAIKIDDAAPWINFNYSFLIKPTVDPDSEKDLAPGSVNTVSDLTLNGRCIKGKGAYTDGASQEPTIWTDAQSKTGCESDFATENNAGGGIKAGNRWTVQQVRFTNFNYFKLWVSKTRDVHIIDNRWDNWGGAGSGDEDNIGGGGENTGTVIEHNQWDQTIRGNSFDFTHAKNVTFNWNKVVANRYYAKLRDVEGYGSVYFESVVGGTVIGNKLKGANIVLKSNANYEHTGENFHVTNSRDFVVRWNEIRDTYNTGISLVYDDYPQDSLNPHKRYPGGNNTITENGIMNTAKSAILITGVKNSDKDAPDTITGNSIFNVGMDGTTEYVGYDPVGIAIGIGDGDKVYGNSIRDNQAQHTTWYGLQIGSSSNNDISVTNIHLTDAYGNGNTTPFQHEIIGGLIKYGALAALPPTNLTSSVTTTFVAGAAGWSNGVVTWSESVPQNPALGYRPIAGYRVYRGASLAADLPVGSSVVPGNLLTAEQADFESGVTGYTVYGGTAAAKTGDAAIGNGSLLVTTGATNRTVTLNGQAVPVTAGTTYTSVASFKAVTSGGRVVRAGMSWRDANNKSLGQPATQNKFTIASTGNWITSSHTEKAPAGAVTALPFLVIDNSIAGEQHLIDRVGLVAGTNTEGWTDSGRTYRYHVVAYRAGDLQNSTPATVIG</sequence>
<feature type="chain" id="PRO_5009663771" description="CBM-cenC domain-containing protein" evidence="2">
    <location>
        <begin position="30"/>
        <end position="793"/>
    </location>
</feature>
<keyword evidence="2" id="KW-0732">Signal</keyword>
<feature type="domain" description="CBM-cenC" evidence="3">
    <location>
        <begin position="613"/>
        <end position="721"/>
    </location>
</feature>
<dbReference type="Gene3D" id="2.60.120.260">
    <property type="entry name" value="Galactose-binding domain-like"/>
    <property type="match status" value="1"/>
</dbReference>
<comment type="caution">
    <text evidence="4">The sequence shown here is derived from an EMBL/GenBank/DDBJ whole genome shotgun (WGS) entry which is preliminary data.</text>
</comment>
<evidence type="ECO:0000259" key="3">
    <source>
        <dbReference type="Pfam" id="PF02018"/>
    </source>
</evidence>
<dbReference type="Pfam" id="PF02018">
    <property type="entry name" value="CBM_4_9"/>
    <property type="match status" value="1"/>
</dbReference>
<protein>
    <recommendedName>
        <fullName evidence="3">CBM-cenC domain-containing protein</fullName>
    </recommendedName>
</protein>
<reference evidence="4 5" key="1">
    <citation type="submission" date="2016-09" db="EMBL/GenBank/DDBJ databases">
        <title>Couchioplanes caeruleus draft genome sequence.</title>
        <authorList>
            <person name="Sheehan J."/>
            <person name="Caffrey P."/>
        </authorList>
    </citation>
    <scope>NUCLEOTIDE SEQUENCE [LARGE SCALE GENOMIC DNA]</scope>
    <source>
        <strain evidence="4 5">DSM 43634</strain>
    </source>
</reference>